<dbReference type="Proteomes" id="UP000509568">
    <property type="component" value="Chromosome"/>
</dbReference>
<comment type="similarity">
    <text evidence="1 2">Belongs to the OprB family.</text>
</comment>
<dbReference type="PANTHER" id="PTHR37944">
    <property type="entry name" value="PORIN B"/>
    <property type="match status" value="1"/>
</dbReference>
<dbReference type="EMBL" id="CP056030">
    <property type="protein sequence ID" value="QKZ06887.1"/>
    <property type="molecule type" value="Genomic_DNA"/>
</dbReference>
<dbReference type="AlphaFoldDB" id="A0A7D5H2X5"/>
<dbReference type="RefSeq" id="WP_158153512.1">
    <property type="nucleotide sequence ID" value="NZ_CP056030.1"/>
</dbReference>
<dbReference type="PANTHER" id="PTHR37944:SF1">
    <property type="entry name" value="PORIN B"/>
    <property type="match status" value="1"/>
</dbReference>
<dbReference type="InterPro" id="IPR052932">
    <property type="entry name" value="OprB_Porin"/>
</dbReference>
<sequence>MLIKSSRRIKTSGLVAGLSLGSLVVPGLALADDSLMTGNWGGERTRLENEGVKITSDYVSETFGTVHGGESHGARYAQQLRIGARFDLSKILGVDNGGQVQIMVTDRRGNSASNDLVGNRLPVQEIYGGQYTRISEFSYARTIFTPDLEMKVGFMPMGNDFGGMSILTNFVNAGFCAHPLSMSGGSGWTNAPTGHWGGMLKYKINDEWAIQTAAFEVNPITNSESKYALRMSPDHYTGTIMPIELIYTHAGEYDGQYKFGWYYDTSDTARIDHNGTAAGRSGSYVLVDQSVWHSATDPKRNLHVFGQATQTDVATSPFRHWYSAGVVLHKPFDSRPDDAIGLAYGRAVLNPHTRDNQIAAASTAAAADEISNLDSGEQLIELSYTAQVTKWLTVRPDVQYIKEPGAFYGTNTQNALMAGVQIKAAF</sequence>
<dbReference type="Gene3D" id="2.40.160.180">
    <property type="entry name" value="Carbohydrate-selective porin OprB"/>
    <property type="match status" value="1"/>
</dbReference>
<dbReference type="KEGG" id="pez:HWQ56_25175"/>
<proteinExistence type="inferred from homology"/>
<reference evidence="3 4" key="1">
    <citation type="submission" date="2020-06" db="EMBL/GenBank/DDBJ databases">
        <title>Pseudomonas eucalypticola sp. nov., an endophyte of Eucalyptus dunnii leaves with biocontrol ability of eucalyptus leaf blight.</title>
        <authorList>
            <person name="Liu Y."/>
            <person name="Song Z."/>
            <person name="Zeng H."/>
            <person name="Lu M."/>
            <person name="Wang X."/>
            <person name="Lian X."/>
            <person name="Zhang Q."/>
        </authorList>
    </citation>
    <scope>NUCLEOTIDE SEQUENCE [LARGE SCALE GENOMIC DNA]</scope>
    <source>
        <strain evidence="3 4">NP-1</strain>
    </source>
</reference>
<dbReference type="InterPro" id="IPR038673">
    <property type="entry name" value="OprB_sf"/>
</dbReference>
<feature type="chain" id="PRO_5029031812" evidence="2">
    <location>
        <begin position="32"/>
        <end position="426"/>
    </location>
</feature>
<gene>
    <name evidence="3" type="ORF">HWQ56_25175</name>
</gene>
<name>A0A7D5H2X5_9PSED</name>
<dbReference type="Pfam" id="PF04966">
    <property type="entry name" value="OprB"/>
    <property type="match status" value="1"/>
</dbReference>
<feature type="signal peptide" evidence="2">
    <location>
        <begin position="1"/>
        <end position="31"/>
    </location>
</feature>
<organism evidence="3 4">
    <name type="scientific">Pseudomonas eucalypticola</name>
    <dbReference type="NCBI Taxonomy" id="2599595"/>
    <lineage>
        <taxon>Bacteria</taxon>
        <taxon>Pseudomonadati</taxon>
        <taxon>Pseudomonadota</taxon>
        <taxon>Gammaproteobacteria</taxon>
        <taxon>Pseudomonadales</taxon>
        <taxon>Pseudomonadaceae</taxon>
        <taxon>Pseudomonas</taxon>
    </lineage>
</organism>
<evidence type="ECO:0000313" key="3">
    <source>
        <dbReference type="EMBL" id="QKZ06887.1"/>
    </source>
</evidence>
<protein>
    <submittedName>
        <fullName evidence="3">Carbohydrate porin</fullName>
    </submittedName>
</protein>
<evidence type="ECO:0000313" key="4">
    <source>
        <dbReference type="Proteomes" id="UP000509568"/>
    </source>
</evidence>
<dbReference type="GO" id="GO:0015288">
    <property type="term" value="F:porin activity"/>
    <property type="evidence" value="ECO:0007669"/>
    <property type="project" value="InterPro"/>
</dbReference>
<evidence type="ECO:0000256" key="2">
    <source>
        <dbReference type="RuleBase" id="RU363072"/>
    </source>
</evidence>
<keyword evidence="4" id="KW-1185">Reference proteome</keyword>
<dbReference type="InterPro" id="IPR007049">
    <property type="entry name" value="Carb-sel_porin_OprB"/>
</dbReference>
<keyword evidence="2" id="KW-0732">Signal</keyword>
<accession>A0A7D5H2X5</accession>
<dbReference type="GO" id="GO:0008643">
    <property type="term" value="P:carbohydrate transport"/>
    <property type="evidence" value="ECO:0007669"/>
    <property type="project" value="InterPro"/>
</dbReference>
<evidence type="ECO:0000256" key="1">
    <source>
        <dbReference type="ARBA" id="ARBA00008769"/>
    </source>
</evidence>
<dbReference type="GO" id="GO:0016020">
    <property type="term" value="C:membrane"/>
    <property type="evidence" value="ECO:0007669"/>
    <property type="project" value="InterPro"/>
</dbReference>